<dbReference type="Proteomes" id="UP000694005">
    <property type="component" value="Chromosome A07"/>
</dbReference>
<evidence type="ECO:0000313" key="1">
    <source>
        <dbReference type="EMBL" id="CAG7901793.1"/>
    </source>
</evidence>
<evidence type="ECO:0000313" key="2">
    <source>
        <dbReference type="Proteomes" id="UP000694005"/>
    </source>
</evidence>
<gene>
    <name evidence="1" type="ORF">BRAPAZ1V2_A07P14370.2</name>
</gene>
<accession>A0A8D9M7V5</accession>
<dbReference type="Gramene" id="A07p14370.2_BraZ1">
    <property type="protein sequence ID" value="A07p14370.2_BraZ1.CDS.1"/>
    <property type="gene ID" value="A07g14370.2_BraZ1"/>
</dbReference>
<reference evidence="1 2" key="1">
    <citation type="submission" date="2021-07" db="EMBL/GenBank/DDBJ databases">
        <authorList>
            <consortium name="Genoscope - CEA"/>
            <person name="William W."/>
        </authorList>
    </citation>
    <scope>NUCLEOTIDE SEQUENCE [LARGE SCALE GENOMIC DNA]</scope>
</reference>
<dbReference type="EMBL" id="LS974623">
    <property type="protein sequence ID" value="CAG7901793.1"/>
    <property type="molecule type" value="Genomic_DNA"/>
</dbReference>
<dbReference type="AlphaFoldDB" id="A0A8D9M7V5"/>
<proteinExistence type="predicted"/>
<protein>
    <submittedName>
        <fullName evidence="1">Uncharacterized protein</fullName>
    </submittedName>
</protein>
<sequence length="34" mass="4093">VNLLYIVSFFSYFLSLSIYKKQKKNTFRLALFLS</sequence>
<feature type="non-terminal residue" evidence="1">
    <location>
        <position position="1"/>
    </location>
</feature>
<organism evidence="1 2">
    <name type="scientific">Brassica campestris</name>
    <name type="common">Field mustard</name>
    <dbReference type="NCBI Taxonomy" id="3711"/>
    <lineage>
        <taxon>Eukaryota</taxon>
        <taxon>Viridiplantae</taxon>
        <taxon>Streptophyta</taxon>
        <taxon>Embryophyta</taxon>
        <taxon>Tracheophyta</taxon>
        <taxon>Spermatophyta</taxon>
        <taxon>Magnoliopsida</taxon>
        <taxon>eudicotyledons</taxon>
        <taxon>Gunneridae</taxon>
        <taxon>Pentapetalae</taxon>
        <taxon>rosids</taxon>
        <taxon>malvids</taxon>
        <taxon>Brassicales</taxon>
        <taxon>Brassicaceae</taxon>
        <taxon>Brassiceae</taxon>
        <taxon>Brassica</taxon>
    </lineage>
</organism>
<name>A0A8D9M7V5_BRACM</name>